<dbReference type="PANTHER" id="PTHR43675">
    <property type="entry name" value="ARSENITE METHYLTRANSFERASE"/>
    <property type="match status" value="1"/>
</dbReference>
<sequence length="271" mass="29005">MKENHEENVNDILSHDDTRQLVRERYSQVAVSGGSCCGSGTCCSVGPAAGISEKLGYSEQELSAVPEGADMGLGCGNPQAIADLHHGETVVDLGCGGGFDCFLAARQVGDEGRVIGVDMTPEMISKARANAYKAGCSNVEFRLGEIEHLPVADKTADVIISNCVINLSPDKPQVFADSFRVLKEGGRLAISDIVAIRELPLEKKQDNDAYCGCVAGATPVKDLERMLRAAGFVDIVITVKEESKEYIKDWFPGSGFEDYARSAIITAIRKS</sequence>
<evidence type="ECO:0000256" key="8">
    <source>
        <dbReference type="ARBA" id="ARBA00048428"/>
    </source>
</evidence>
<keyword evidence="2" id="KW-0949">S-adenosyl-L-methionine</keyword>
<dbReference type="EC" id="2.1.1.137" evidence="4"/>
<reference evidence="10" key="1">
    <citation type="submission" date="2019-03" db="EMBL/GenBank/DDBJ databases">
        <authorList>
            <person name="Hao L."/>
        </authorList>
    </citation>
    <scope>NUCLEOTIDE SEQUENCE</scope>
</reference>
<dbReference type="AlphaFoldDB" id="A0A485M8G7"/>
<evidence type="ECO:0000256" key="3">
    <source>
        <dbReference type="ARBA" id="ARBA00034487"/>
    </source>
</evidence>
<gene>
    <name evidence="10" type="primary">eryG</name>
    <name evidence="10" type="ORF">SCFA_920009</name>
</gene>
<keyword evidence="10" id="KW-0489">Methyltransferase</keyword>
<dbReference type="Pfam" id="PF13847">
    <property type="entry name" value="Methyltransf_31"/>
    <property type="match status" value="1"/>
</dbReference>
<comment type="catalytic activity">
    <reaction evidence="6">
        <text>arsenic triglutathione + [thioredoxin]-dithiol + S-adenosyl-L-methionine + 2 H2O = methylarsonous acid + [thioredoxin]-disulfide + 3 glutathione + S-adenosyl-L-homocysteine + H(+)</text>
        <dbReference type="Rhea" id="RHEA:69460"/>
        <dbReference type="Rhea" id="RHEA-COMP:10698"/>
        <dbReference type="Rhea" id="RHEA-COMP:10700"/>
        <dbReference type="ChEBI" id="CHEBI:15377"/>
        <dbReference type="ChEBI" id="CHEBI:15378"/>
        <dbReference type="ChEBI" id="CHEBI:17826"/>
        <dbReference type="ChEBI" id="CHEBI:29950"/>
        <dbReference type="ChEBI" id="CHEBI:50058"/>
        <dbReference type="ChEBI" id="CHEBI:57856"/>
        <dbReference type="ChEBI" id="CHEBI:57925"/>
        <dbReference type="ChEBI" id="CHEBI:59789"/>
        <dbReference type="ChEBI" id="CHEBI:183640"/>
        <dbReference type="EC" id="2.1.1.137"/>
    </reaction>
</comment>
<protein>
    <recommendedName>
        <fullName evidence="5">Arsenite methyltransferase</fullName>
        <ecNumber evidence="4">2.1.1.137</ecNumber>
    </recommendedName>
</protein>
<dbReference type="GO" id="GO:0032259">
    <property type="term" value="P:methylation"/>
    <property type="evidence" value="ECO:0007669"/>
    <property type="project" value="UniProtKB-KW"/>
</dbReference>
<organism evidence="10">
    <name type="scientific">anaerobic digester metagenome</name>
    <dbReference type="NCBI Taxonomy" id="1263854"/>
    <lineage>
        <taxon>unclassified sequences</taxon>
        <taxon>metagenomes</taxon>
        <taxon>ecological metagenomes</taxon>
    </lineage>
</organism>
<dbReference type="SUPFAM" id="SSF53335">
    <property type="entry name" value="S-adenosyl-L-methionine-dependent methyltransferases"/>
    <property type="match status" value="1"/>
</dbReference>
<dbReference type="InterPro" id="IPR029063">
    <property type="entry name" value="SAM-dependent_MTases_sf"/>
</dbReference>
<dbReference type="NCBIfam" id="NF008823">
    <property type="entry name" value="PRK11873.1"/>
    <property type="match status" value="1"/>
</dbReference>
<dbReference type="InterPro" id="IPR025714">
    <property type="entry name" value="Methyltranfer_dom"/>
</dbReference>
<evidence type="ECO:0000256" key="5">
    <source>
        <dbReference type="ARBA" id="ARBA00034545"/>
    </source>
</evidence>
<dbReference type="PANTHER" id="PTHR43675:SF8">
    <property type="entry name" value="ARSENITE METHYLTRANSFERASE"/>
    <property type="match status" value="1"/>
</dbReference>
<accession>A0A485M8G7</accession>
<comment type="catalytic activity">
    <reaction evidence="7">
        <text>arsenic triglutathione + 2 [thioredoxin]-dithiol + 2 S-adenosyl-L-methionine + H2O = dimethylarsinous acid + 2 [thioredoxin]-disulfide + 3 glutathione + 2 S-adenosyl-L-homocysteine + 2 H(+)</text>
        <dbReference type="Rhea" id="RHEA:69464"/>
        <dbReference type="Rhea" id="RHEA-COMP:10698"/>
        <dbReference type="Rhea" id="RHEA-COMP:10700"/>
        <dbReference type="ChEBI" id="CHEBI:15377"/>
        <dbReference type="ChEBI" id="CHEBI:15378"/>
        <dbReference type="ChEBI" id="CHEBI:23808"/>
        <dbReference type="ChEBI" id="CHEBI:29950"/>
        <dbReference type="ChEBI" id="CHEBI:50058"/>
        <dbReference type="ChEBI" id="CHEBI:57856"/>
        <dbReference type="ChEBI" id="CHEBI:57925"/>
        <dbReference type="ChEBI" id="CHEBI:59789"/>
        <dbReference type="ChEBI" id="CHEBI:183640"/>
        <dbReference type="EC" id="2.1.1.137"/>
    </reaction>
</comment>
<keyword evidence="1 10" id="KW-0808">Transferase</keyword>
<dbReference type="CDD" id="cd02440">
    <property type="entry name" value="AdoMet_MTases"/>
    <property type="match status" value="1"/>
</dbReference>
<name>A0A485M8G7_9ZZZZ</name>
<comment type="catalytic activity">
    <reaction evidence="8">
        <text>arsenic triglutathione + 3 [thioredoxin]-dithiol + 3 S-adenosyl-L-methionine = trimethylarsine + 3 [thioredoxin]-disulfide + 3 glutathione + 3 S-adenosyl-L-homocysteine + 3 H(+)</text>
        <dbReference type="Rhea" id="RHEA:69432"/>
        <dbReference type="Rhea" id="RHEA-COMP:10698"/>
        <dbReference type="Rhea" id="RHEA-COMP:10700"/>
        <dbReference type="ChEBI" id="CHEBI:15378"/>
        <dbReference type="ChEBI" id="CHEBI:27130"/>
        <dbReference type="ChEBI" id="CHEBI:29950"/>
        <dbReference type="ChEBI" id="CHEBI:50058"/>
        <dbReference type="ChEBI" id="CHEBI:57856"/>
        <dbReference type="ChEBI" id="CHEBI:57925"/>
        <dbReference type="ChEBI" id="CHEBI:59789"/>
        <dbReference type="ChEBI" id="CHEBI:183640"/>
        <dbReference type="EC" id="2.1.1.137"/>
    </reaction>
</comment>
<dbReference type="EMBL" id="CAADRM010000161">
    <property type="protein sequence ID" value="VFU18913.1"/>
    <property type="molecule type" value="Genomic_DNA"/>
</dbReference>
<dbReference type="InterPro" id="IPR026669">
    <property type="entry name" value="Arsenite_MeTrfase-like"/>
</dbReference>
<comment type="similarity">
    <text evidence="3">Belongs to the methyltransferase superfamily. Arsenite methyltransferase family.</text>
</comment>
<evidence type="ECO:0000313" key="10">
    <source>
        <dbReference type="EMBL" id="VFU18913.1"/>
    </source>
</evidence>
<evidence type="ECO:0000256" key="2">
    <source>
        <dbReference type="ARBA" id="ARBA00022691"/>
    </source>
</evidence>
<evidence type="ECO:0000259" key="9">
    <source>
        <dbReference type="Pfam" id="PF13847"/>
    </source>
</evidence>
<dbReference type="Gene3D" id="3.40.50.150">
    <property type="entry name" value="Vaccinia Virus protein VP39"/>
    <property type="match status" value="1"/>
</dbReference>
<evidence type="ECO:0000256" key="1">
    <source>
        <dbReference type="ARBA" id="ARBA00022679"/>
    </source>
</evidence>
<dbReference type="GO" id="GO:0030791">
    <property type="term" value="F:arsenite methyltransferase activity"/>
    <property type="evidence" value="ECO:0007669"/>
    <property type="project" value="UniProtKB-EC"/>
</dbReference>
<evidence type="ECO:0000256" key="4">
    <source>
        <dbReference type="ARBA" id="ARBA00034521"/>
    </source>
</evidence>
<feature type="domain" description="Methyltransferase" evidence="9">
    <location>
        <begin position="85"/>
        <end position="231"/>
    </location>
</feature>
<evidence type="ECO:0000256" key="6">
    <source>
        <dbReference type="ARBA" id="ARBA00047941"/>
    </source>
</evidence>
<proteinExistence type="inferred from homology"/>
<evidence type="ECO:0000256" key="7">
    <source>
        <dbReference type="ARBA" id="ARBA00047943"/>
    </source>
</evidence>